<feature type="compositionally biased region" description="Basic residues" evidence="16">
    <location>
        <begin position="286"/>
        <end position="313"/>
    </location>
</feature>
<evidence type="ECO:0000256" key="11">
    <source>
        <dbReference type="ARBA" id="ARBA00023125"/>
    </source>
</evidence>
<keyword evidence="6" id="KW-0378">Hydrolase</keyword>
<keyword evidence="7" id="KW-0862">Zinc</keyword>
<dbReference type="InterPro" id="IPR001005">
    <property type="entry name" value="SANT/Myb"/>
</dbReference>
<feature type="region of interest" description="Disordered" evidence="16">
    <location>
        <begin position="277"/>
        <end position="332"/>
    </location>
</feature>
<evidence type="ECO:0000313" key="20">
    <source>
        <dbReference type="Proteomes" id="UP000502823"/>
    </source>
</evidence>
<dbReference type="InterPro" id="IPR050242">
    <property type="entry name" value="JAMM_MPN+_peptidase_M67A"/>
</dbReference>
<dbReference type="SMART" id="SM00717">
    <property type="entry name" value="SANT"/>
    <property type="match status" value="1"/>
</dbReference>
<dbReference type="InterPro" id="IPR036388">
    <property type="entry name" value="WH-like_DNA-bd_sf"/>
</dbReference>
<comment type="caution">
    <text evidence="19">The sequence shown here is derived from an EMBL/GenBank/DDBJ whole genome shotgun (WGS) entry which is preliminary data.</text>
</comment>
<evidence type="ECO:0000256" key="10">
    <source>
        <dbReference type="ARBA" id="ARBA00023049"/>
    </source>
</evidence>
<dbReference type="Gene3D" id="1.10.10.10">
    <property type="entry name" value="Winged helix-like DNA-binding domain superfamily/Winged helix DNA-binding domain"/>
    <property type="match status" value="1"/>
</dbReference>
<keyword evidence="5" id="KW-0833">Ubl conjugation pathway</keyword>
<evidence type="ECO:0000256" key="16">
    <source>
        <dbReference type="SAM" id="MobiDB-lite"/>
    </source>
</evidence>
<dbReference type="GO" id="GO:0046872">
    <property type="term" value="F:metal ion binding"/>
    <property type="evidence" value="ECO:0007669"/>
    <property type="project" value="UniProtKB-KW"/>
</dbReference>
<dbReference type="Gene3D" id="3.40.140.10">
    <property type="entry name" value="Cytidine Deaminase, domain 2"/>
    <property type="match status" value="1"/>
</dbReference>
<dbReference type="Gene3D" id="1.10.10.60">
    <property type="entry name" value="Homeodomain-like"/>
    <property type="match status" value="1"/>
</dbReference>
<evidence type="ECO:0000256" key="3">
    <source>
        <dbReference type="ARBA" id="ARBA00022670"/>
    </source>
</evidence>
<comment type="subcellular location">
    <subcellularLocation>
        <location evidence="1">Nucleus</location>
    </subcellularLocation>
</comment>
<dbReference type="Pfam" id="PF01398">
    <property type="entry name" value="JAB"/>
    <property type="match status" value="1"/>
</dbReference>
<comment type="similarity">
    <text evidence="2">Belongs to the peptidase M67A family. MYSM1 subfamily.</text>
</comment>
<dbReference type="GO" id="GO:0005634">
    <property type="term" value="C:nucleus"/>
    <property type="evidence" value="ECO:0007669"/>
    <property type="project" value="UniProtKB-SubCell"/>
</dbReference>
<evidence type="ECO:0000256" key="13">
    <source>
        <dbReference type="ARBA" id="ARBA00023163"/>
    </source>
</evidence>
<keyword evidence="13" id="KW-0804">Transcription</keyword>
<dbReference type="InterPro" id="IPR009057">
    <property type="entry name" value="Homeodomain-like_sf"/>
</dbReference>
<dbReference type="FunFam" id="1.10.10.10:FF:000193">
    <property type="entry name" value="histone H2A deubiquitinase MYSM1 isoform X1"/>
    <property type="match status" value="1"/>
</dbReference>
<evidence type="ECO:0000259" key="17">
    <source>
        <dbReference type="PROSITE" id="PS50249"/>
    </source>
</evidence>
<keyword evidence="4" id="KW-0479">Metal-binding</keyword>
<dbReference type="GO" id="GO:0008237">
    <property type="term" value="F:metallopeptidase activity"/>
    <property type="evidence" value="ECO:0007669"/>
    <property type="project" value="UniProtKB-KW"/>
</dbReference>
<dbReference type="GO" id="GO:0003677">
    <property type="term" value="F:DNA binding"/>
    <property type="evidence" value="ECO:0007669"/>
    <property type="project" value="UniProtKB-KW"/>
</dbReference>
<keyword evidence="8" id="KW-0156">Chromatin regulator</keyword>
<evidence type="ECO:0000256" key="5">
    <source>
        <dbReference type="ARBA" id="ARBA00022786"/>
    </source>
</evidence>
<dbReference type="Pfam" id="PF04433">
    <property type="entry name" value="SWIRM"/>
    <property type="match status" value="1"/>
</dbReference>
<dbReference type="GO" id="GO:0006325">
    <property type="term" value="P:chromatin organization"/>
    <property type="evidence" value="ECO:0007669"/>
    <property type="project" value="UniProtKB-KW"/>
</dbReference>
<name>A0A6L2PE17_COPFO</name>
<evidence type="ECO:0000256" key="4">
    <source>
        <dbReference type="ARBA" id="ARBA00022723"/>
    </source>
</evidence>
<evidence type="ECO:0000256" key="1">
    <source>
        <dbReference type="ARBA" id="ARBA00004123"/>
    </source>
</evidence>
<keyword evidence="11" id="KW-0238">DNA-binding</keyword>
<dbReference type="PANTHER" id="PTHR10410">
    <property type="entry name" value="EUKARYOTIC TRANSLATION INITIATION FACTOR 3 -RELATED"/>
    <property type="match status" value="1"/>
</dbReference>
<feature type="compositionally biased region" description="Polar residues" evidence="16">
    <location>
        <begin position="123"/>
        <end position="139"/>
    </location>
</feature>
<evidence type="ECO:0000256" key="12">
    <source>
        <dbReference type="ARBA" id="ARBA00023159"/>
    </source>
</evidence>
<evidence type="ECO:0000313" key="19">
    <source>
        <dbReference type="EMBL" id="GFG30724.1"/>
    </source>
</evidence>
<reference evidence="20" key="1">
    <citation type="submission" date="2020-01" db="EMBL/GenBank/DDBJ databases">
        <title>Draft genome sequence of the Termite Coptotermes fromosanus.</title>
        <authorList>
            <person name="Itakura S."/>
            <person name="Yosikawa Y."/>
            <person name="Umezawa K."/>
        </authorList>
    </citation>
    <scope>NUCLEOTIDE SEQUENCE [LARGE SCALE GENOMIC DNA]</scope>
</reference>
<evidence type="ECO:0000256" key="7">
    <source>
        <dbReference type="ARBA" id="ARBA00022833"/>
    </source>
</evidence>
<evidence type="ECO:0000259" key="18">
    <source>
        <dbReference type="PROSITE" id="PS50934"/>
    </source>
</evidence>
<dbReference type="EMBL" id="BLKM01004177">
    <property type="protein sequence ID" value="GFG30724.1"/>
    <property type="molecule type" value="Genomic_DNA"/>
</dbReference>
<evidence type="ECO:0000256" key="6">
    <source>
        <dbReference type="ARBA" id="ARBA00022801"/>
    </source>
</evidence>
<dbReference type="SUPFAM" id="SSF46689">
    <property type="entry name" value="Homeodomain-like"/>
    <property type="match status" value="2"/>
</dbReference>
<dbReference type="Proteomes" id="UP000502823">
    <property type="component" value="Unassembled WGS sequence"/>
</dbReference>
<keyword evidence="12" id="KW-0010">Activator</keyword>
<dbReference type="GO" id="GO:0006508">
    <property type="term" value="P:proteolysis"/>
    <property type="evidence" value="ECO:0007669"/>
    <property type="project" value="UniProtKB-KW"/>
</dbReference>
<dbReference type="InParanoid" id="A0A6L2PE17"/>
<feature type="compositionally biased region" description="Polar residues" evidence="16">
    <location>
        <begin position="317"/>
        <end position="328"/>
    </location>
</feature>
<dbReference type="PROSITE" id="PS50249">
    <property type="entry name" value="MPN"/>
    <property type="match status" value="1"/>
</dbReference>
<keyword evidence="20" id="KW-1185">Reference proteome</keyword>
<evidence type="ECO:0000256" key="2">
    <source>
        <dbReference type="ARBA" id="ARBA00007194"/>
    </source>
</evidence>
<feature type="domain" description="MPN" evidence="17">
    <location>
        <begin position="749"/>
        <end position="888"/>
    </location>
</feature>
<evidence type="ECO:0000256" key="8">
    <source>
        <dbReference type="ARBA" id="ARBA00022853"/>
    </source>
</evidence>
<accession>A0A6L2PE17</accession>
<organism evidence="19 20">
    <name type="scientific">Coptotermes formosanus</name>
    <name type="common">Formosan subterranean termite</name>
    <dbReference type="NCBI Taxonomy" id="36987"/>
    <lineage>
        <taxon>Eukaryota</taxon>
        <taxon>Metazoa</taxon>
        <taxon>Ecdysozoa</taxon>
        <taxon>Arthropoda</taxon>
        <taxon>Hexapoda</taxon>
        <taxon>Insecta</taxon>
        <taxon>Pterygota</taxon>
        <taxon>Neoptera</taxon>
        <taxon>Polyneoptera</taxon>
        <taxon>Dictyoptera</taxon>
        <taxon>Blattodea</taxon>
        <taxon>Blattoidea</taxon>
        <taxon>Termitoidae</taxon>
        <taxon>Rhinotermitidae</taxon>
        <taxon>Coptotermes</taxon>
    </lineage>
</organism>
<keyword evidence="3" id="KW-0645">Protease</keyword>
<sequence length="998" mass="110275">MILMYPTSISLSLSRIMRPKPVVQSKTRVAKFIVVSGSPGCVMADEDEVDVLGDFNLENLLSKDDGRLASCYDGSVLGSQGSELLHCDYGITQQWLLETATQPCWDTGSDYPKTLHPDDRQQFGFSTPLSTTDPSSASSHRIDNDSWSDKEKALLEKGLELFGCSWMRLSQFIGTKSSHQVKSYIRCHLRHSGPANENCSQVSLSRESGICSTGALGFTELIDDMQIPASMEEVIAVVSTAKPTVPPVPRLSVATNSSVSQGSTVVYSGEVKKKLNVHSDSVSRGKNQRGRPRVVSKLHATKRPSKVNRRPGRKPGISSNVHGSNTETYRMGKKKQHVAVHAKDLEQKDSSSVTSSSSRVGIMISRGEEVIRIKKESSHDSDDVEIEIEESVDDVNVPCPLTASSPLVNNTDLVASRTSDTSLSENRVTVTELQRDCSDGMDIKSLSGDGVCDIRVESTEKKMCGHDSDRPGKQCEDTQSPVLVSNENNFKRDLKQDTNELSAPKDCCEGKEGGKGNSCSVALSHQDILESIFNLPPPTEELILDAKSITEEEKVIHAEFFEGRSAKTPKRYLKIRNHILDCWRHSRPMYVTKTSVRTGLKNCGDVNCIGRIHAYLEQIGAINFGCEQARYTRPLYLMSNSGGCESVPVSVGGQGREKLSKEQLAAQHQARIDAMRPRKKKHIQDSWFPLAGEGGYTITHSEDGEAIHTTVVIPDSHKSTVKVHTAKPEPIKLIYCNKFTESKPAPYSVELHIEPLLIMDIHAHSSHSEVIGLLGGSYDPTRRVLQIRRAVACRSSSSGIHCDMCPVSQTEASERLHDEGLEVVGWYHSHPTFLPNPSLQDLDTQSNMQCWFAKTASAPLVGFILSPYCPTSKTSASEYRCLIVEPNDELTNIPYRLTVDVISNELNTNTLLRRMDAIFSLHEENSEAVVDFNTEFSSEPPLTYLEKCVESARQHLRSCLPSLAEEVEECILRSVLQACNTLTVLKETKNEVIAEKRE</sequence>
<keyword evidence="10" id="KW-0482">Metalloprotease</keyword>
<dbReference type="CDD" id="cd00167">
    <property type="entry name" value="SANT"/>
    <property type="match status" value="1"/>
</dbReference>
<protein>
    <recommendedName>
        <fullName evidence="15">Myb-like, SWIRM and MPN domain-containing protein 1</fullName>
    </recommendedName>
</protein>
<evidence type="ECO:0000256" key="9">
    <source>
        <dbReference type="ARBA" id="ARBA00023015"/>
    </source>
</evidence>
<dbReference type="InterPro" id="IPR037518">
    <property type="entry name" value="MPN"/>
</dbReference>
<dbReference type="SUPFAM" id="SSF102712">
    <property type="entry name" value="JAB1/MPN domain"/>
    <property type="match status" value="1"/>
</dbReference>
<keyword evidence="14" id="KW-0539">Nucleus</keyword>
<evidence type="ECO:0000256" key="15">
    <source>
        <dbReference type="ARBA" id="ARBA00032256"/>
    </source>
</evidence>
<dbReference type="PROSITE" id="PS50934">
    <property type="entry name" value="SWIRM"/>
    <property type="match status" value="1"/>
</dbReference>
<feature type="domain" description="SWIRM" evidence="18">
    <location>
        <begin position="535"/>
        <end position="633"/>
    </location>
</feature>
<dbReference type="InterPro" id="IPR007526">
    <property type="entry name" value="SWIRM"/>
</dbReference>
<proteinExistence type="inferred from homology"/>
<keyword evidence="9" id="KW-0805">Transcription regulation</keyword>
<dbReference type="InterPro" id="IPR000555">
    <property type="entry name" value="JAMM/MPN+_dom"/>
</dbReference>
<feature type="region of interest" description="Disordered" evidence="16">
    <location>
        <begin position="122"/>
        <end position="144"/>
    </location>
</feature>
<dbReference type="SMART" id="SM00232">
    <property type="entry name" value="JAB_MPN"/>
    <property type="match status" value="1"/>
</dbReference>
<dbReference type="AlphaFoldDB" id="A0A6L2PE17"/>
<gene>
    <name evidence="19" type="ORF">Cfor_11560</name>
</gene>
<dbReference type="OrthoDB" id="7464992at2759"/>
<evidence type="ECO:0000256" key="14">
    <source>
        <dbReference type="ARBA" id="ARBA00023242"/>
    </source>
</evidence>